<dbReference type="RefSeq" id="WP_216653088.1">
    <property type="nucleotide sequence ID" value="NZ_JABKKJ010000065.1"/>
</dbReference>
<dbReference type="Proteomes" id="UP000820977">
    <property type="component" value="Unassembled WGS sequence"/>
</dbReference>
<accession>A0ABX2B5Z9</accession>
<comment type="caution">
    <text evidence="2">The sequence shown here is derived from an EMBL/GenBank/DDBJ whole genome shotgun (WGS) entry which is preliminary data.</text>
</comment>
<gene>
    <name evidence="2" type="ORF">HPS54_12830</name>
</gene>
<dbReference type="EMBL" id="JABKKJ010000065">
    <property type="protein sequence ID" value="NPE26372.1"/>
    <property type="molecule type" value="Genomic_DNA"/>
</dbReference>
<evidence type="ECO:0000313" key="3">
    <source>
        <dbReference type="Proteomes" id="UP000820977"/>
    </source>
</evidence>
<name>A0ABX2B5Z9_9BACT</name>
<organism evidence="2 3">
    <name type="scientific">Xylanibacter caecicola</name>
    <dbReference type="NCBI Taxonomy" id="2736294"/>
    <lineage>
        <taxon>Bacteria</taxon>
        <taxon>Pseudomonadati</taxon>
        <taxon>Bacteroidota</taxon>
        <taxon>Bacteroidia</taxon>
        <taxon>Bacteroidales</taxon>
        <taxon>Prevotellaceae</taxon>
        <taxon>Xylanibacter</taxon>
    </lineage>
</organism>
<dbReference type="Pfam" id="PF14058">
    <property type="entry name" value="PcfK"/>
    <property type="match status" value="1"/>
</dbReference>
<feature type="region of interest" description="Disordered" evidence="1">
    <location>
        <begin position="19"/>
        <end position="45"/>
    </location>
</feature>
<evidence type="ECO:0000256" key="1">
    <source>
        <dbReference type="SAM" id="MobiDB-lite"/>
    </source>
</evidence>
<dbReference type="InterPro" id="IPR025624">
    <property type="entry name" value="PcfK"/>
</dbReference>
<sequence length="45" mass="5389">EEKAEARQNAVRKYQEEELRKLQNRHRPSARKENQPQPSLFDLGL</sequence>
<evidence type="ECO:0000313" key="2">
    <source>
        <dbReference type="EMBL" id="NPE26372.1"/>
    </source>
</evidence>
<protein>
    <submittedName>
        <fullName evidence="2">PcfK-like protein</fullName>
    </submittedName>
</protein>
<reference evidence="2 3" key="1">
    <citation type="submission" date="2020-05" db="EMBL/GenBank/DDBJ databases">
        <title>Distinct polysaccharide utilization as determinants for interspecies competition between intestinal Prevotella spp.</title>
        <authorList>
            <person name="Galvez E.J.C."/>
            <person name="Iljazovic A."/>
            <person name="Strowig T."/>
        </authorList>
    </citation>
    <scope>NUCLEOTIDE SEQUENCE [LARGE SCALE GENOMIC DNA]</scope>
    <source>
        <strain evidence="2 3">PCHR</strain>
    </source>
</reference>
<keyword evidence="3" id="KW-1185">Reference proteome</keyword>
<feature type="non-terminal residue" evidence="2">
    <location>
        <position position="1"/>
    </location>
</feature>
<proteinExistence type="predicted"/>